<dbReference type="SUPFAM" id="SSF46689">
    <property type="entry name" value="Homeodomain-like"/>
    <property type="match status" value="2"/>
</dbReference>
<reference evidence="4 5" key="1">
    <citation type="submission" date="2020-02" db="EMBL/GenBank/DDBJ databases">
        <authorList>
            <person name="Kim M.K."/>
        </authorList>
    </citation>
    <scope>NUCLEOTIDE SEQUENCE [LARGE SCALE GENOMIC DNA]</scope>
    <source>
        <strain evidence="4 5">17J57-3</strain>
    </source>
</reference>
<dbReference type="InterPro" id="IPR009057">
    <property type="entry name" value="Homeodomain-like_sf"/>
</dbReference>
<dbReference type="GO" id="GO:0043565">
    <property type="term" value="F:sequence-specific DNA binding"/>
    <property type="evidence" value="ECO:0007669"/>
    <property type="project" value="InterPro"/>
</dbReference>
<dbReference type="GO" id="GO:0003700">
    <property type="term" value="F:DNA-binding transcription factor activity"/>
    <property type="evidence" value="ECO:0007669"/>
    <property type="project" value="InterPro"/>
</dbReference>
<feature type="domain" description="HTH araC/xylS-type" evidence="3">
    <location>
        <begin position="160"/>
        <end position="257"/>
    </location>
</feature>
<evidence type="ECO:0000256" key="1">
    <source>
        <dbReference type="ARBA" id="ARBA00023015"/>
    </source>
</evidence>
<dbReference type="PANTHER" id="PTHR43436">
    <property type="entry name" value="ARAC-FAMILY TRANSCRIPTIONAL REGULATOR"/>
    <property type="match status" value="1"/>
</dbReference>
<accession>A0A6B3SWD5</accession>
<keyword evidence="2" id="KW-0804">Transcription</keyword>
<gene>
    <name evidence="4" type="ORF">G3574_21875</name>
</gene>
<dbReference type="Gene3D" id="1.10.10.60">
    <property type="entry name" value="Homeodomain-like"/>
    <property type="match status" value="1"/>
</dbReference>
<dbReference type="EMBL" id="JAAIVB010000074">
    <property type="protein sequence ID" value="NEX63735.1"/>
    <property type="molecule type" value="Genomic_DNA"/>
</dbReference>
<organism evidence="4 5">
    <name type="scientific">Noviherbaspirillum galbum</name>
    <dbReference type="NCBI Taxonomy" id="2709383"/>
    <lineage>
        <taxon>Bacteria</taxon>
        <taxon>Pseudomonadati</taxon>
        <taxon>Pseudomonadota</taxon>
        <taxon>Betaproteobacteria</taxon>
        <taxon>Burkholderiales</taxon>
        <taxon>Oxalobacteraceae</taxon>
        <taxon>Noviherbaspirillum</taxon>
    </lineage>
</organism>
<protein>
    <submittedName>
        <fullName evidence="4">Helix-turn-helix transcriptional regulator</fullName>
    </submittedName>
</protein>
<evidence type="ECO:0000259" key="3">
    <source>
        <dbReference type="PROSITE" id="PS01124"/>
    </source>
</evidence>
<keyword evidence="1" id="KW-0805">Transcription regulation</keyword>
<name>A0A6B3SWD5_9BURK</name>
<keyword evidence="5" id="KW-1185">Reference proteome</keyword>
<dbReference type="Pfam" id="PF12833">
    <property type="entry name" value="HTH_18"/>
    <property type="match status" value="1"/>
</dbReference>
<evidence type="ECO:0000313" key="5">
    <source>
        <dbReference type="Proteomes" id="UP000482155"/>
    </source>
</evidence>
<dbReference type="PROSITE" id="PS01124">
    <property type="entry name" value="HTH_ARAC_FAMILY_2"/>
    <property type="match status" value="1"/>
</dbReference>
<comment type="caution">
    <text evidence="4">The sequence shown here is derived from an EMBL/GenBank/DDBJ whole genome shotgun (WGS) entry which is preliminary data.</text>
</comment>
<evidence type="ECO:0000313" key="4">
    <source>
        <dbReference type="EMBL" id="NEX63735.1"/>
    </source>
</evidence>
<dbReference type="RefSeq" id="WP_163967667.1">
    <property type="nucleotide sequence ID" value="NZ_JAAIVB010000074.1"/>
</dbReference>
<dbReference type="InterPro" id="IPR018060">
    <property type="entry name" value="HTH_AraC"/>
</dbReference>
<dbReference type="AlphaFoldDB" id="A0A6B3SWD5"/>
<evidence type="ECO:0000256" key="2">
    <source>
        <dbReference type="ARBA" id="ARBA00023163"/>
    </source>
</evidence>
<dbReference type="SMART" id="SM00342">
    <property type="entry name" value="HTH_ARAC"/>
    <property type="match status" value="1"/>
</dbReference>
<dbReference type="PANTHER" id="PTHR43436:SF1">
    <property type="entry name" value="TRANSCRIPTIONAL REGULATORY PROTEIN"/>
    <property type="match status" value="1"/>
</dbReference>
<proteinExistence type="predicted"/>
<sequence length="274" mass="31114">MPMTSALNTQQLTGRSDKLMLITPDRICYAGALGRPHTRQFGAITVYVSLGSPLHILFQDGKRYSTDICVVQPDTPHEIATVDRRIGVYMIEPESIDMDRLPEWFTADQAALPAALHQRLRDAFLSLADGSVHVNAIRPRLDEFFLGHALPSRKLEWRMAAVVNRIKRNPSDSVGAEEYADQVDLSFSRFLHLFKEEVGTTFRRFRAWKRARNFMSYVNTERNLTDIALETGFPDSSHFSHTVRHYWGLTPRDIIAGSRRLAVINDASFVSTAH</sequence>
<dbReference type="Proteomes" id="UP000482155">
    <property type="component" value="Unassembled WGS sequence"/>
</dbReference>